<reference evidence="2 3" key="1">
    <citation type="journal article" date="2016" name="Nat. Commun.">
        <title>Thousands of microbial genomes shed light on interconnected biogeochemical processes in an aquifer system.</title>
        <authorList>
            <person name="Anantharaman K."/>
            <person name="Brown C.T."/>
            <person name="Hug L.A."/>
            <person name="Sharon I."/>
            <person name="Castelle C.J."/>
            <person name="Probst A.J."/>
            <person name="Thomas B.C."/>
            <person name="Singh A."/>
            <person name="Wilkins M.J."/>
            <person name="Karaoz U."/>
            <person name="Brodie E.L."/>
            <person name="Williams K.H."/>
            <person name="Hubbard S.S."/>
            <person name="Banfield J.F."/>
        </authorList>
    </citation>
    <scope>NUCLEOTIDE SEQUENCE [LARGE SCALE GENOMIC DNA]</scope>
</reference>
<comment type="caution">
    <text evidence="2">The sequence shown here is derived from an EMBL/GenBank/DDBJ whole genome shotgun (WGS) entry which is preliminary data.</text>
</comment>
<accession>A0A1F5GC61</accession>
<keyword evidence="1" id="KW-0812">Transmembrane</keyword>
<proteinExistence type="predicted"/>
<sequence>MFGEELTLPIVIAAAVVDSINPCVFGVLIFLIAFMTRMFKSPKKMLVFGLLYSAVVYITYLLLGFGILKIAISTGFATTFYWIAALIAIAAGLFEIKDYFWYGKGFSLQIIPGGGDRIKYYTSKIEKLERNNPVLLILTTALLGVFVVLVELPCTGAPYLAVLGLLSKGAFAEAVPLLLLYNFIFIIPLFVIIGFTYFGTSSEKLEAWRTEHRGLMRLGIGSFLMLLGFYMIYSLNPVF</sequence>
<dbReference type="AlphaFoldDB" id="A0A1F5GC61"/>
<dbReference type="EMBL" id="MFBD01000004">
    <property type="protein sequence ID" value="OGD89407.1"/>
    <property type="molecule type" value="Genomic_DNA"/>
</dbReference>
<keyword evidence="1" id="KW-0472">Membrane</keyword>
<feature type="transmembrane region" description="Helical" evidence="1">
    <location>
        <begin position="134"/>
        <end position="159"/>
    </location>
</feature>
<feature type="transmembrane region" description="Helical" evidence="1">
    <location>
        <begin position="74"/>
        <end position="94"/>
    </location>
</feature>
<feature type="transmembrane region" description="Helical" evidence="1">
    <location>
        <begin position="218"/>
        <end position="235"/>
    </location>
</feature>
<name>A0A1F5GC61_9BACT</name>
<feature type="transmembrane region" description="Helical" evidence="1">
    <location>
        <begin position="46"/>
        <end position="68"/>
    </location>
</feature>
<evidence type="ECO:0008006" key="4">
    <source>
        <dbReference type="Google" id="ProtNLM"/>
    </source>
</evidence>
<dbReference type="Proteomes" id="UP000177369">
    <property type="component" value="Unassembled WGS sequence"/>
</dbReference>
<gene>
    <name evidence="2" type="ORF">A3D04_04010</name>
</gene>
<feature type="transmembrane region" description="Helical" evidence="1">
    <location>
        <begin position="179"/>
        <end position="198"/>
    </location>
</feature>
<dbReference type="STRING" id="1797714.A3D04_04010"/>
<organism evidence="2 3">
    <name type="scientific">Candidatus Curtissbacteria bacterium RIFCSPHIGHO2_02_FULL_40_16b</name>
    <dbReference type="NCBI Taxonomy" id="1797714"/>
    <lineage>
        <taxon>Bacteria</taxon>
        <taxon>Candidatus Curtissiibacteriota</taxon>
    </lineage>
</organism>
<keyword evidence="1" id="KW-1133">Transmembrane helix</keyword>
<protein>
    <recommendedName>
        <fullName evidence="4">Cytochrome C biogenesis protein transmembrane domain-containing protein</fullName>
    </recommendedName>
</protein>
<evidence type="ECO:0000256" key="1">
    <source>
        <dbReference type="SAM" id="Phobius"/>
    </source>
</evidence>
<evidence type="ECO:0000313" key="2">
    <source>
        <dbReference type="EMBL" id="OGD89407.1"/>
    </source>
</evidence>
<feature type="transmembrane region" description="Helical" evidence="1">
    <location>
        <begin position="6"/>
        <end position="34"/>
    </location>
</feature>
<evidence type="ECO:0000313" key="3">
    <source>
        <dbReference type="Proteomes" id="UP000177369"/>
    </source>
</evidence>